<organism evidence="12 13">
    <name type="scientific">Phenylobacterium koreense</name>
    <dbReference type="NCBI Taxonomy" id="266125"/>
    <lineage>
        <taxon>Bacteria</taxon>
        <taxon>Pseudomonadati</taxon>
        <taxon>Pseudomonadota</taxon>
        <taxon>Alphaproteobacteria</taxon>
        <taxon>Caulobacterales</taxon>
        <taxon>Caulobacteraceae</taxon>
        <taxon>Phenylobacterium</taxon>
    </lineage>
</organism>
<accession>A0ABV2EMY6</accession>
<dbReference type="InterPro" id="IPR012910">
    <property type="entry name" value="Plug_dom"/>
</dbReference>
<dbReference type="PANTHER" id="PTHR40980:SF4">
    <property type="entry name" value="TONB-DEPENDENT RECEPTOR-LIKE BETA-BARREL DOMAIN-CONTAINING PROTEIN"/>
    <property type="match status" value="1"/>
</dbReference>
<comment type="similarity">
    <text evidence="8 9">Belongs to the TonB-dependent receptor family.</text>
</comment>
<protein>
    <submittedName>
        <fullName evidence="12">TonB-dependent receptor</fullName>
    </submittedName>
</protein>
<reference evidence="12 13" key="1">
    <citation type="submission" date="2024-06" db="EMBL/GenBank/DDBJ databases">
        <title>Genomic Encyclopedia of Type Strains, Phase IV (KMG-IV): sequencing the most valuable type-strain genomes for metagenomic binning, comparative biology and taxonomic classification.</title>
        <authorList>
            <person name="Goeker M."/>
        </authorList>
    </citation>
    <scope>NUCLEOTIDE SEQUENCE [LARGE SCALE GENOMIC DNA]</scope>
    <source>
        <strain evidence="12 13">DSM 17809</strain>
    </source>
</reference>
<keyword evidence="3 8" id="KW-1134">Transmembrane beta strand</keyword>
<dbReference type="NCBIfam" id="TIGR01782">
    <property type="entry name" value="TonB-Xanth-Caul"/>
    <property type="match status" value="1"/>
</dbReference>
<dbReference type="EMBL" id="JBEPLU010000003">
    <property type="protein sequence ID" value="MET3528395.1"/>
    <property type="molecule type" value="Genomic_DNA"/>
</dbReference>
<evidence type="ECO:0000259" key="10">
    <source>
        <dbReference type="Pfam" id="PF00593"/>
    </source>
</evidence>
<comment type="caution">
    <text evidence="12">The sequence shown here is derived from an EMBL/GenBank/DDBJ whole genome shotgun (WGS) entry which is preliminary data.</text>
</comment>
<evidence type="ECO:0000256" key="9">
    <source>
        <dbReference type="RuleBase" id="RU003357"/>
    </source>
</evidence>
<evidence type="ECO:0000256" key="7">
    <source>
        <dbReference type="ARBA" id="ARBA00023237"/>
    </source>
</evidence>
<keyword evidence="7 8" id="KW-0998">Cell outer membrane</keyword>
<gene>
    <name evidence="12" type="ORF">ABID41_003534</name>
</gene>
<comment type="subcellular location">
    <subcellularLocation>
        <location evidence="1 8">Cell outer membrane</location>
        <topology evidence="1 8">Multi-pass membrane protein</topology>
    </subcellularLocation>
</comment>
<dbReference type="InterPro" id="IPR000531">
    <property type="entry name" value="Beta-barrel_TonB"/>
</dbReference>
<dbReference type="SUPFAM" id="SSF56935">
    <property type="entry name" value="Porins"/>
    <property type="match status" value="1"/>
</dbReference>
<keyword evidence="6 8" id="KW-0472">Membrane</keyword>
<evidence type="ECO:0000256" key="8">
    <source>
        <dbReference type="PROSITE-ProRule" id="PRU01360"/>
    </source>
</evidence>
<keyword evidence="13" id="KW-1185">Reference proteome</keyword>
<dbReference type="InterPro" id="IPR037066">
    <property type="entry name" value="Plug_dom_sf"/>
</dbReference>
<keyword evidence="12" id="KW-0675">Receptor</keyword>
<evidence type="ECO:0000256" key="4">
    <source>
        <dbReference type="ARBA" id="ARBA00022692"/>
    </source>
</evidence>
<evidence type="ECO:0000313" key="13">
    <source>
        <dbReference type="Proteomes" id="UP001549110"/>
    </source>
</evidence>
<dbReference type="PANTHER" id="PTHR40980">
    <property type="entry name" value="PLUG DOMAIN-CONTAINING PROTEIN"/>
    <property type="match status" value="1"/>
</dbReference>
<dbReference type="Pfam" id="PF00593">
    <property type="entry name" value="TonB_dep_Rec_b-barrel"/>
    <property type="match status" value="1"/>
</dbReference>
<proteinExistence type="inferred from homology"/>
<evidence type="ECO:0000256" key="3">
    <source>
        <dbReference type="ARBA" id="ARBA00022452"/>
    </source>
</evidence>
<evidence type="ECO:0000313" key="12">
    <source>
        <dbReference type="EMBL" id="MET3528395.1"/>
    </source>
</evidence>
<dbReference type="Pfam" id="PF07715">
    <property type="entry name" value="Plug"/>
    <property type="match status" value="1"/>
</dbReference>
<keyword evidence="5 9" id="KW-0798">TonB box</keyword>
<dbReference type="InterPro" id="IPR010104">
    <property type="entry name" value="TonB_rcpt_bac"/>
</dbReference>
<feature type="domain" description="TonB-dependent receptor-like beta-barrel" evidence="10">
    <location>
        <begin position="385"/>
        <end position="819"/>
    </location>
</feature>
<dbReference type="Gene3D" id="2.170.130.10">
    <property type="entry name" value="TonB-dependent receptor, plug domain"/>
    <property type="match status" value="1"/>
</dbReference>
<evidence type="ECO:0000256" key="5">
    <source>
        <dbReference type="ARBA" id="ARBA00023077"/>
    </source>
</evidence>
<keyword evidence="4 8" id="KW-0812">Transmembrane</keyword>
<evidence type="ECO:0000256" key="2">
    <source>
        <dbReference type="ARBA" id="ARBA00022448"/>
    </source>
</evidence>
<dbReference type="Proteomes" id="UP001549110">
    <property type="component" value="Unassembled WGS sequence"/>
</dbReference>
<evidence type="ECO:0000256" key="6">
    <source>
        <dbReference type="ARBA" id="ARBA00023136"/>
    </source>
</evidence>
<dbReference type="PROSITE" id="PS52016">
    <property type="entry name" value="TONB_DEPENDENT_REC_3"/>
    <property type="match status" value="1"/>
</dbReference>
<dbReference type="RefSeq" id="WP_354298308.1">
    <property type="nucleotide sequence ID" value="NZ_JBEPLU010000003.1"/>
</dbReference>
<name>A0ABV2EMY6_9CAUL</name>
<feature type="domain" description="TonB-dependent receptor plug" evidence="11">
    <location>
        <begin position="43"/>
        <end position="148"/>
    </location>
</feature>
<dbReference type="InterPro" id="IPR036942">
    <property type="entry name" value="Beta-barrel_TonB_sf"/>
</dbReference>
<dbReference type="InterPro" id="IPR039426">
    <property type="entry name" value="TonB-dep_rcpt-like"/>
</dbReference>
<dbReference type="Gene3D" id="2.40.170.20">
    <property type="entry name" value="TonB-dependent receptor, beta-barrel domain"/>
    <property type="match status" value="1"/>
</dbReference>
<evidence type="ECO:0000259" key="11">
    <source>
        <dbReference type="Pfam" id="PF07715"/>
    </source>
</evidence>
<evidence type="ECO:0000256" key="1">
    <source>
        <dbReference type="ARBA" id="ARBA00004571"/>
    </source>
</evidence>
<sequence length="854" mass="94280">MAILAGGLTAAHAAEASDAASVDEVIVTGSVLRSRAEINSRLESVAVVDTLSRDDIGALPDVTVADSLRRIVGVTTVYNDDIGQFASIRGLHPDFIPVTMDGLTLATTGDLGEGTRKSNLQVLPGEALSQVQAYKTMSPDMDAGALGGLINLVPVSAYDPGVAQLLATVSASYSSYMDVPDVNSWGNSKSSPWGGEANVMASRLFGSQDQFGVTVSGFWSRRPRTQTNWAVVNRTYYNNAMGTTNPEAGDWNGLTSPTNFTSHNYTNLFSKWGGTARFEYKPTDRLYASLFGFAYYSDEQETRNSNRVYGFDQPQDITETTGSLRAKSADTQWRYNTFERDQRGLQGKVVAAIGDRGELKAAGGWSYARFLSYRPFVSFIATPNRRVTYDLTDFQSPVLDDPGFYLDPANYKMTGTYQDWRHTIAETWEGRADYGFNNKRDDRGFGFAVGVNYRDMDLGRDITSINYKNGRGMAGYALEPLSAPGFFDQVLWIDADTFWKDPVLPSLEDGAASANASRRNDYQYREKVSAAYANLSYATDQLNLQGGLRLDHTSFDATMASVQDGVLQAAPAHKSNKDTHVLPYVTAVYSFTPSLRLKAAFSQTLGRPNPETIATVEEVDTTDFTITRGNPDIQPRRSANFDLGGEYYFNNNQGMVTLTAFYKEIKDDILEISSIETIDGQDWQITEPVNGDTTKYKGVEFSATNSSFGNIHPLLGNVGASINAMWVNSDIAYRYKGQRRVRHNVQFQAPNFGGNAAVWYAFGKGSEVRLAYNRTGRYIEELGAGPWQDIVDPPYDTVDLTVKWAVTPNWLVSLDGRNILDKDRLKTTGPDGGKYDRALLETGSSWFVRLTYRQ</sequence>
<keyword evidence="2 8" id="KW-0813">Transport</keyword>